<sequence>MLGKSLVTHRAVIGLPRDDIIDDLTLDWSLIRRCLIISLDGGRSLRTIHCELHHLIGNPGTKPTNPTKLSKPRAKTTMSEWQPDEDSYEAGGRMRTLSSADLRESPLGSRFSRDELMLSAGDLDGRSEVGSGRRSGVSQNHRFSEDRTSYVDSLSGDKKLLLKTLIAAESAATSAAVQLVSFRDILEEDYDDSRCSSDRRVSRQKGMLLEKLEVFKRINASVRQQLKDFLQEEACRTETDAHIEDLLKKLSQTQRDNQDLRQSLGEKERKVEELMTLRRREMENTESVVQLSRSVDTTRAHLQGQLRNKEAENNRLTVQLRGLERTVAQQKLDLEDLRVQFDGVSAAALEEKEALKKAIRAQKQRAERFETAVEKCYQQLREKDVKMAEVRAERDRWRSQQESVTEERVRLDAQITVLKDEVSVLSAELQRERQVVRGAGDLLLQKVEKLNSENADLILHNSTLRATVSELEEKLQESQAAFHNQTTLAEERKRQVETYQSQVAELQVEVMELKIKLESQLQETRELREGRDAEVAQVREGLEVRLRELESYPELLQVAEQNLELSQEQIRRHQGTIAHKTETISQLQFKVEGHAEKLRSSLEVKETMKENTQLQQKLDSLQKKLEEVQCENQELICRLSGQEGALQYSSVQLDQRSAECEALRRQLEGALTDVSQQVCKVKEKASSRESSLQVRIQELENENNRRENELKQLKLTKLSSEKQFEMRLKDLQLSLDQSESHKQSIQNYVDFLKNSYATMFEDPQPSTYGSSYYLK</sequence>
<reference evidence="10" key="3">
    <citation type="submission" date="2025-08" db="UniProtKB">
        <authorList>
            <consortium name="Ensembl"/>
        </authorList>
    </citation>
    <scope>IDENTIFICATION</scope>
</reference>
<evidence type="ECO:0000313" key="10">
    <source>
        <dbReference type="Ensembl" id="ENSAMXP00000033010.1"/>
    </source>
</evidence>
<feature type="compositionally biased region" description="Low complexity" evidence="9">
    <location>
        <begin position="128"/>
        <end position="138"/>
    </location>
</feature>
<feature type="coiled-coil region" evidence="8">
    <location>
        <begin position="604"/>
        <end position="716"/>
    </location>
</feature>
<evidence type="ECO:0000256" key="3">
    <source>
        <dbReference type="ARBA" id="ARBA00009316"/>
    </source>
</evidence>
<dbReference type="GeneTree" id="ENSGT00530000063497"/>
<feature type="region of interest" description="Disordered" evidence="9">
    <location>
        <begin position="59"/>
        <end position="91"/>
    </location>
</feature>
<dbReference type="InterPro" id="IPR026099">
    <property type="entry name" value="Odf2-rel"/>
</dbReference>
<evidence type="ECO:0000256" key="1">
    <source>
        <dbReference type="ARBA" id="ARBA00004114"/>
    </source>
</evidence>
<reference evidence="11" key="2">
    <citation type="journal article" date="2014" name="Nat. Commun.">
        <title>The cavefish genome reveals candidate genes for eye loss.</title>
        <authorList>
            <person name="McGaugh S.E."/>
            <person name="Gross J.B."/>
            <person name="Aken B."/>
            <person name="Blin M."/>
            <person name="Borowsky R."/>
            <person name="Chalopin D."/>
            <person name="Hinaux H."/>
            <person name="Jeffery W.R."/>
            <person name="Keene A."/>
            <person name="Ma L."/>
            <person name="Minx P."/>
            <person name="Murphy D."/>
            <person name="O'Quin K.E."/>
            <person name="Retaux S."/>
            <person name="Rohner N."/>
            <person name="Searle S.M."/>
            <person name="Stahl B.A."/>
            <person name="Tabin C."/>
            <person name="Volff J.N."/>
            <person name="Yoshizawa M."/>
            <person name="Warren W.C."/>
        </authorList>
    </citation>
    <scope>NUCLEOTIDE SEQUENCE [LARGE SCALE GENOMIC DNA]</scope>
    <source>
        <strain evidence="11">female</strain>
    </source>
</reference>
<feature type="coiled-coil region" evidence="8">
    <location>
        <begin position="243"/>
        <end position="407"/>
    </location>
</feature>
<feature type="coiled-coil region" evidence="8">
    <location>
        <begin position="461"/>
        <end position="523"/>
    </location>
</feature>
<dbReference type="PANTHER" id="PTHR23162">
    <property type="entry name" value="OUTER DENSE FIBER OF SPERM TAILS 2"/>
    <property type="match status" value="1"/>
</dbReference>
<accession>A0A3B1ITY8</accession>
<keyword evidence="5 8" id="KW-0175">Coiled coil</keyword>
<dbReference type="GO" id="GO:0005814">
    <property type="term" value="C:centriole"/>
    <property type="evidence" value="ECO:0007669"/>
    <property type="project" value="UniProtKB-SubCell"/>
</dbReference>
<dbReference type="Bgee" id="ENSAMXG00000039584">
    <property type="expression patterns" value="Expressed in camera-type eye and 13 other cell types or tissues"/>
</dbReference>
<dbReference type="STRING" id="7994.ENSAMXP00000033010"/>
<name>A0A3B1ITY8_ASTMX</name>
<reference evidence="11" key="1">
    <citation type="submission" date="2013-03" db="EMBL/GenBank/DDBJ databases">
        <authorList>
            <person name="Jeffery W."/>
            <person name="Warren W."/>
            <person name="Wilson R.K."/>
        </authorList>
    </citation>
    <scope>NUCLEOTIDE SEQUENCE</scope>
    <source>
        <strain evidence="11">female</strain>
    </source>
</reference>
<organism evidence="10 11">
    <name type="scientific">Astyanax mexicanus</name>
    <name type="common">Blind cave fish</name>
    <name type="synonym">Astyanax fasciatus mexicanus</name>
    <dbReference type="NCBI Taxonomy" id="7994"/>
    <lineage>
        <taxon>Eukaryota</taxon>
        <taxon>Metazoa</taxon>
        <taxon>Chordata</taxon>
        <taxon>Craniata</taxon>
        <taxon>Vertebrata</taxon>
        <taxon>Euteleostomi</taxon>
        <taxon>Actinopterygii</taxon>
        <taxon>Neopterygii</taxon>
        <taxon>Teleostei</taxon>
        <taxon>Ostariophysi</taxon>
        <taxon>Characiformes</taxon>
        <taxon>Characoidei</taxon>
        <taxon>Acestrorhamphidae</taxon>
        <taxon>Acestrorhamphinae</taxon>
        <taxon>Astyanax</taxon>
    </lineage>
</organism>
<keyword evidence="6" id="KW-0206">Cytoskeleton</keyword>
<proteinExistence type="inferred from homology"/>
<evidence type="ECO:0000256" key="4">
    <source>
        <dbReference type="ARBA" id="ARBA00022490"/>
    </source>
</evidence>
<keyword evidence="4" id="KW-0963">Cytoplasm</keyword>
<evidence type="ECO:0000256" key="6">
    <source>
        <dbReference type="ARBA" id="ARBA00023212"/>
    </source>
</evidence>
<dbReference type="Proteomes" id="UP000018467">
    <property type="component" value="Unassembled WGS sequence"/>
</dbReference>
<reference evidence="10" key="4">
    <citation type="submission" date="2025-09" db="UniProtKB">
        <authorList>
            <consortium name="Ensembl"/>
        </authorList>
    </citation>
    <scope>IDENTIFICATION</scope>
</reference>
<evidence type="ECO:0000256" key="9">
    <source>
        <dbReference type="SAM" id="MobiDB-lite"/>
    </source>
</evidence>
<dbReference type="GO" id="GO:1902018">
    <property type="term" value="P:negative regulation of cilium assembly"/>
    <property type="evidence" value="ECO:0007669"/>
    <property type="project" value="TreeGrafter"/>
</dbReference>
<evidence type="ECO:0000256" key="8">
    <source>
        <dbReference type="SAM" id="Coils"/>
    </source>
</evidence>
<keyword evidence="7" id="KW-0966">Cell projection</keyword>
<comment type="similarity">
    <text evidence="3">Belongs to the ODF2 family.</text>
</comment>
<protein>
    <submittedName>
        <fullName evidence="10">Outer dense fiber protein 2-like</fullName>
    </submittedName>
</protein>
<dbReference type="InParanoid" id="A0A3B1ITY8"/>
<keyword evidence="11" id="KW-1185">Reference proteome</keyword>
<evidence type="ECO:0000256" key="2">
    <source>
        <dbReference type="ARBA" id="ARBA00004138"/>
    </source>
</evidence>
<evidence type="ECO:0000256" key="5">
    <source>
        <dbReference type="ARBA" id="ARBA00023054"/>
    </source>
</evidence>
<dbReference type="GO" id="GO:0005813">
    <property type="term" value="C:centrosome"/>
    <property type="evidence" value="ECO:0007669"/>
    <property type="project" value="TreeGrafter"/>
</dbReference>
<comment type="subcellular location">
    <subcellularLocation>
        <location evidence="2">Cell projection</location>
        <location evidence="2">Cilium</location>
    </subcellularLocation>
    <subcellularLocation>
        <location evidence="1">Cytoplasm</location>
        <location evidence="1">Cytoskeleton</location>
        <location evidence="1">Microtubule organizing center</location>
        <location evidence="1">Centrosome</location>
        <location evidence="1">Centriole</location>
    </subcellularLocation>
</comment>
<dbReference type="Ensembl" id="ENSAMXT00000055955.1">
    <property type="protein sequence ID" value="ENSAMXP00000033010.1"/>
    <property type="gene ID" value="ENSAMXG00000039584.1"/>
</dbReference>
<dbReference type="GO" id="GO:0036064">
    <property type="term" value="C:ciliary basal body"/>
    <property type="evidence" value="ECO:0007669"/>
    <property type="project" value="TreeGrafter"/>
</dbReference>
<feature type="region of interest" description="Disordered" evidence="9">
    <location>
        <begin position="122"/>
        <end position="141"/>
    </location>
</feature>
<dbReference type="PANTHER" id="PTHR23162:SF7">
    <property type="entry name" value="PROTEIN BCAP"/>
    <property type="match status" value="1"/>
</dbReference>
<evidence type="ECO:0000313" key="11">
    <source>
        <dbReference type="Proteomes" id="UP000018467"/>
    </source>
</evidence>
<evidence type="ECO:0000256" key="7">
    <source>
        <dbReference type="ARBA" id="ARBA00023273"/>
    </source>
</evidence>
<dbReference type="AlphaFoldDB" id="A0A3B1ITY8"/>